<reference evidence="1 2" key="1">
    <citation type="submission" date="2018-04" db="EMBL/GenBank/DDBJ databases">
        <title>The genome of golden apple snail Pomacea canaliculata provides insight into stress tolerance and invasive adaptation.</title>
        <authorList>
            <person name="Liu C."/>
            <person name="Liu B."/>
            <person name="Ren Y."/>
            <person name="Zhang Y."/>
            <person name="Wang H."/>
            <person name="Li S."/>
            <person name="Jiang F."/>
            <person name="Yin L."/>
            <person name="Zhang G."/>
            <person name="Qian W."/>
            <person name="Fan W."/>
        </authorList>
    </citation>
    <scope>NUCLEOTIDE SEQUENCE [LARGE SCALE GENOMIC DNA]</scope>
    <source>
        <strain evidence="1">SZHN2017</strain>
        <tissue evidence="1">Muscle</tissue>
    </source>
</reference>
<name>A0A2T7NMA2_POMCA</name>
<dbReference type="EMBL" id="PZQS01000011">
    <property type="protein sequence ID" value="PVD22282.1"/>
    <property type="molecule type" value="Genomic_DNA"/>
</dbReference>
<gene>
    <name evidence="1" type="ORF">C0Q70_18090</name>
</gene>
<sequence length="82" mass="8865">MLSLAWGEMGRGASAQPCQSAHVLHAVFYLRAGANSRVGNKFQANEPPPPPHSPVRLTLRQDTSLLTCVGGGVLLLRWAVFR</sequence>
<accession>A0A2T7NMA2</accession>
<keyword evidence="2" id="KW-1185">Reference proteome</keyword>
<evidence type="ECO:0000313" key="2">
    <source>
        <dbReference type="Proteomes" id="UP000245119"/>
    </source>
</evidence>
<protein>
    <submittedName>
        <fullName evidence="1">Uncharacterized protein</fullName>
    </submittedName>
</protein>
<comment type="caution">
    <text evidence="1">The sequence shown here is derived from an EMBL/GenBank/DDBJ whole genome shotgun (WGS) entry which is preliminary data.</text>
</comment>
<evidence type="ECO:0000313" key="1">
    <source>
        <dbReference type="EMBL" id="PVD22282.1"/>
    </source>
</evidence>
<dbReference type="AlphaFoldDB" id="A0A2T7NMA2"/>
<dbReference type="Proteomes" id="UP000245119">
    <property type="component" value="Linkage Group LG11"/>
</dbReference>
<proteinExistence type="predicted"/>
<organism evidence="1 2">
    <name type="scientific">Pomacea canaliculata</name>
    <name type="common">Golden apple snail</name>
    <dbReference type="NCBI Taxonomy" id="400727"/>
    <lineage>
        <taxon>Eukaryota</taxon>
        <taxon>Metazoa</taxon>
        <taxon>Spiralia</taxon>
        <taxon>Lophotrochozoa</taxon>
        <taxon>Mollusca</taxon>
        <taxon>Gastropoda</taxon>
        <taxon>Caenogastropoda</taxon>
        <taxon>Architaenioglossa</taxon>
        <taxon>Ampullarioidea</taxon>
        <taxon>Ampullariidae</taxon>
        <taxon>Pomacea</taxon>
    </lineage>
</organism>